<reference evidence="1 2" key="1">
    <citation type="submission" date="2018-08" db="EMBL/GenBank/DDBJ databases">
        <title>A genome reference for cultivated species of the human gut microbiota.</title>
        <authorList>
            <person name="Zou Y."/>
            <person name="Xue W."/>
            <person name="Luo G."/>
        </authorList>
    </citation>
    <scope>NUCLEOTIDE SEQUENCE [LARGE SCALE GENOMIC DNA]</scope>
    <source>
        <strain evidence="1 2">AM35-14</strain>
    </source>
</reference>
<sequence length="323" mass="35315">MKITDYQKVQTLDESNIVLIDGNNGTKTIMVTDFIKSLIGLTSSQDFISGVNLSELTQINTLSADDKLLIGTAAGNKAIGADDALFAILDAFVPKEQRRMIYRGKNLGSVITDDQKANIKNGTFKGFFLGDYWSIGSYTWRIVDFDYWYNCGDTAFTTPHLVIMPDKPLYNAQMNETNITTGGYVGSKMYTKNLAQAKTLAASAFGDLILTHREYLTNAVSNGYPSAGAWFDSTLELPNEIMMYGSLVFTPAGDGTVVVNRYTIGKTQLALFTVVPKMISNRATFWLRDIVSSAYFALVFSLGNAAYDAASLSVGVRPVFAIG</sequence>
<gene>
    <name evidence="1" type="ORF">DW839_20245</name>
</gene>
<dbReference type="EMBL" id="QSHZ01000023">
    <property type="protein sequence ID" value="RHC54338.1"/>
    <property type="molecule type" value="Genomic_DNA"/>
</dbReference>
<comment type="caution">
    <text evidence="1">The sequence shown here is derived from an EMBL/GenBank/DDBJ whole genome shotgun (WGS) entry which is preliminary data.</text>
</comment>
<evidence type="ECO:0000313" key="1">
    <source>
        <dbReference type="EMBL" id="RHC54338.1"/>
    </source>
</evidence>
<evidence type="ECO:0000313" key="2">
    <source>
        <dbReference type="Proteomes" id="UP000283975"/>
    </source>
</evidence>
<dbReference type="AlphaFoldDB" id="A0A414AS72"/>
<proteinExistence type="predicted"/>
<dbReference type="Proteomes" id="UP000283975">
    <property type="component" value="Unassembled WGS sequence"/>
</dbReference>
<accession>A0A414AS72</accession>
<organism evidence="1 2">
    <name type="scientific">Enterocloster bolteae</name>
    <dbReference type="NCBI Taxonomy" id="208479"/>
    <lineage>
        <taxon>Bacteria</taxon>
        <taxon>Bacillati</taxon>
        <taxon>Bacillota</taxon>
        <taxon>Clostridia</taxon>
        <taxon>Lachnospirales</taxon>
        <taxon>Lachnospiraceae</taxon>
        <taxon>Enterocloster</taxon>
    </lineage>
</organism>
<name>A0A414AS72_9FIRM</name>
<protein>
    <submittedName>
        <fullName evidence="1">Uncharacterized protein</fullName>
    </submittedName>
</protein>